<protein>
    <submittedName>
        <fullName evidence="1">Unannotated protein</fullName>
    </submittedName>
</protein>
<dbReference type="EMBL" id="CAFBMB010000096">
    <property type="protein sequence ID" value="CAB4904832.1"/>
    <property type="molecule type" value="Genomic_DNA"/>
</dbReference>
<organism evidence="1">
    <name type="scientific">freshwater metagenome</name>
    <dbReference type="NCBI Taxonomy" id="449393"/>
    <lineage>
        <taxon>unclassified sequences</taxon>
        <taxon>metagenomes</taxon>
        <taxon>ecological metagenomes</taxon>
    </lineage>
</organism>
<evidence type="ECO:0000313" key="1">
    <source>
        <dbReference type="EMBL" id="CAB4904832.1"/>
    </source>
</evidence>
<reference evidence="1" key="1">
    <citation type="submission" date="2020-05" db="EMBL/GenBank/DDBJ databases">
        <authorList>
            <person name="Chiriac C."/>
            <person name="Salcher M."/>
            <person name="Ghai R."/>
            <person name="Kavagutti S V."/>
        </authorList>
    </citation>
    <scope>NUCLEOTIDE SEQUENCE</scope>
</reference>
<sequence>MTEQEDAVVGNEHVVEDDHTVHLFVAGREGLVEEVSGLIVRHARDVAQARCVVRDGEGIRIGSVGGVAAQNR</sequence>
<accession>A0A6J7G8Z3</accession>
<gene>
    <name evidence="1" type="ORF">UFOPK3516_01128</name>
</gene>
<proteinExistence type="predicted"/>
<dbReference type="AlphaFoldDB" id="A0A6J7G8Z3"/>
<name>A0A6J7G8Z3_9ZZZZ</name>